<feature type="region of interest" description="Disordered" evidence="6">
    <location>
        <begin position="303"/>
        <end position="343"/>
    </location>
</feature>
<reference evidence="9 10" key="1">
    <citation type="submission" date="2024-09" db="EMBL/GenBank/DDBJ databases">
        <authorList>
            <person name="Sun Q."/>
            <person name="Mori K."/>
        </authorList>
    </citation>
    <scope>NUCLEOTIDE SEQUENCE [LARGE SCALE GENOMIC DNA]</scope>
    <source>
        <strain evidence="9 10">JCM 3143</strain>
    </source>
</reference>
<feature type="compositionally biased region" description="Basic and acidic residues" evidence="6">
    <location>
        <begin position="332"/>
        <end position="343"/>
    </location>
</feature>
<dbReference type="PANTHER" id="PTHR32322">
    <property type="entry name" value="INNER MEMBRANE TRANSPORTER"/>
    <property type="match status" value="1"/>
</dbReference>
<sequence>MKLDATDSRTPLMVWGALAIVYVVWGSTYLGIGIAVESMPPMLSGAMRFIAAAVLLAGFLLVRSGPAAFRMSRRQFLGAALVGVLLLTLGNGMLAVAEQYISTGLAALLVASVPLWLVVFRFAVRDRPKALTLVGVLIGLGGVAALSLTGAQGGSGTGIVAVLLGSVSWSVGSFLSGRIQMPANPLATSAVEMIVGGAGLLVLGPGIGERLDLSAVTTRSWVALAYLVLVGSLIGFTAFSWLLGNAPISLVSTYAYVNPAVAVALGALVLHEPITTQVLVGGLVILVGVALVISNEGKRPKRVLEGLDGDGDGDGDVGLGGRGGQEPQAARHHVDPSVEQRGV</sequence>
<dbReference type="PANTHER" id="PTHR32322:SF2">
    <property type="entry name" value="EAMA DOMAIN-CONTAINING PROTEIN"/>
    <property type="match status" value="1"/>
</dbReference>
<gene>
    <name evidence="9" type="ORF">ACFFSA_53230</name>
</gene>
<feature type="transmembrane region" description="Helical" evidence="7">
    <location>
        <begin position="42"/>
        <end position="62"/>
    </location>
</feature>
<dbReference type="Proteomes" id="UP001589532">
    <property type="component" value="Unassembled WGS sequence"/>
</dbReference>
<name>A0ABV5SJK6_9ACTN</name>
<keyword evidence="4 7" id="KW-1133">Transmembrane helix</keyword>
<feature type="domain" description="EamA" evidence="8">
    <location>
        <begin position="19"/>
        <end position="147"/>
    </location>
</feature>
<evidence type="ECO:0000256" key="3">
    <source>
        <dbReference type="ARBA" id="ARBA00022692"/>
    </source>
</evidence>
<evidence type="ECO:0000256" key="2">
    <source>
        <dbReference type="ARBA" id="ARBA00007362"/>
    </source>
</evidence>
<feature type="transmembrane region" description="Helical" evidence="7">
    <location>
        <begin position="157"/>
        <end position="175"/>
    </location>
</feature>
<proteinExistence type="inferred from homology"/>
<dbReference type="InterPro" id="IPR050638">
    <property type="entry name" value="AA-Vitamin_Transporters"/>
</dbReference>
<evidence type="ECO:0000256" key="6">
    <source>
        <dbReference type="SAM" id="MobiDB-lite"/>
    </source>
</evidence>
<evidence type="ECO:0000256" key="7">
    <source>
        <dbReference type="SAM" id="Phobius"/>
    </source>
</evidence>
<dbReference type="InterPro" id="IPR000620">
    <property type="entry name" value="EamA_dom"/>
</dbReference>
<organism evidence="9 10">
    <name type="scientific">Nonomuraea helvata</name>
    <dbReference type="NCBI Taxonomy" id="37484"/>
    <lineage>
        <taxon>Bacteria</taxon>
        <taxon>Bacillati</taxon>
        <taxon>Actinomycetota</taxon>
        <taxon>Actinomycetes</taxon>
        <taxon>Streptosporangiales</taxon>
        <taxon>Streptosporangiaceae</taxon>
        <taxon>Nonomuraea</taxon>
    </lineage>
</organism>
<dbReference type="EMBL" id="JBHMBW010000111">
    <property type="protein sequence ID" value="MFB9631880.1"/>
    <property type="molecule type" value="Genomic_DNA"/>
</dbReference>
<dbReference type="RefSeq" id="WP_344999134.1">
    <property type="nucleotide sequence ID" value="NZ_BAAAXV010000009.1"/>
</dbReference>
<feature type="transmembrane region" description="Helical" evidence="7">
    <location>
        <begin position="74"/>
        <end position="94"/>
    </location>
</feature>
<dbReference type="InterPro" id="IPR037185">
    <property type="entry name" value="EmrE-like"/>
</dbReference>
<feature type="transmembrane region" description="Helical" evidence="7">
    <location>
        <begin position="100"/>
        <end position="123"/>
    </location>
</feature>
<keyword evidence="5 7" id="KW-0472">Membrane</keyword>
<dbReference type="Gene3D" id="1.10.3730.20">
    <property type="match status" value="1"/>
</dbReference>
<comment type="subcellular location">
    <subcellularLocation>
        <location evidence="1">Membrane</location>
        <topology evidence="1">Multi-pass membrane protein</topology>
    </subcellularLocation>
</comment>
<keyword evidence="10" id="KW-1185">Reference proteome</keyword>
<feature type="transmembrane region" description="Helical" evidence="7">
    <location>
        <begin position="130"/>
        <end position="151"/>
    </location>
</feature>
<dbReference type="SUPFAM" id="SSF103481">
    <property type="entry name" value="Multidrug resistance efflux transporter EmrE"/>
    <property type="match status" value="2"/>
</dbReference>
<feature type="transmembrane region" description="Helical" evidence="7">
    <location>
        <begin position="250"/>
        <end position="268"/>
    </location>
</feature>
<accession>A0ABV5SJK6</accession>
<evidence type="ECO:0000259" key="8">
    <source>
        <dbReference type="Pfam" id="PF00892"/>
    </source>
</evidence>
<evidence type="ECO:0000313" key="10">
    <source>
        <dbReference type="Proteomes" id="UP001589532"/>
    </source>
</evidence>
<feature type="transmembrane region" description="Helical" evidence="7">
    <location>
        <begin position="220"/>
        <end position="243"/>
    </location>
</feature>
<evidence type="ECO:0000313" key="9">
    <source>
        <dbReference type="EMBL" id="MFB9631880.1"/>
    </source>
</evidence>
<feature type="transmembrane region" description="Helical" evidence="7">
    <location>
        <begin position="187"/>
        <end position="208"/>
    </location>
</feature>
<comment type="similarity">
    <text evidence="2">Belongs to the EamA transporter family.</text>
</comment>
<dbReference type="Pfam" id="PF00892">
    <property type="entry name" value="EamA"/>
    <property type="match status" value="2"/>
</dbReference>
<evidence type="ECO:0000256" key="4">
    <source>
        <dbReference type="ARBA" id="ARBA00022989"/>
    </source>
</evidence>
<feature type="transmembrane region" description="Helical" evidence="7">
    <location>
        <begin position="274"/>
        <end position="293"/>
    </location>
</feature>
<comment type="caution">
    <text evidence="9">The sequence shown here is derived from an EMBL/GenBank/DDBJ whole genome shotgun (WGS) entry which is preliminary data.</text>
</comment>
<feature type="domain" description="EamA" evidence="8">
    <location>
        <begin position="157"/>
        <end position="293"/>
    </location>
</feature>
<feature type="transmembrane region" description="Helical" evidence="7">
    <location>
        <begin position="12"/>
        <end position="36"/>
    </location>
</feature>
<protein>
    <submittedName>
        <fullName evidence="9">EamA family transporter</fullName>
    </submittedName>
</protein>
<keyword evidence="3 7" id="KW-0812">Transmembrane</keyword>
<evidence type="ECO:0000256" key="1">
    <source>
        <dbReference type="ARBA" id="ARBA00004141"/>
    </source>
</evidence>
<evidence type="ECO:0000256" key="5">
    <source>
        <dbReference type="ARBA" id="ARBA00023136"/>
    </source>
</evidence>